<evidence type="ECO:0000313" key="7">
    <source>
        <dbReference type="Proteomes" id="UP000570595"/>
    </source>
</evidence>
<feature type="non-terminal residue" evidence="6">
    <location>
        <position position="1"/>
    </location>
</feature>
<dbReference type="SMART" id="SM00054">
    <property type="entry name" value="EFh"/>
    <property type="match status" value="2"/>
</dbReference>
<feature type="transmembrane region" description="Helical" evidence="4">
    <location>
        <begin position="21"/>
        <end position="43"/>
    </location>
</feature>
<evidence type="ECO:0000259" key="5">
    <source>
        <dbReference type="PROSITE" id="PS50222"/>
    </source>
</evidence>
<reference evidence="6 7" key="1">
    <citation type="submission" date="2020-04" db="EMBL/GenBank/DDBJ databases">
        <title>Perkinsus olseni comparative genomics.</title>
        <authorList>
            <person name="Bogema D.R."/>
        </authorList>
    </citation>
    <scope>NUCLEOTIDE SEQUENCE [LARGE SCALE GENOMIC DNA]</scope>
    <source>
        <strain evidence="6">ATCC PRA-179</strain>
    </source>
</reference>
<dbReference type="Gene3D" id="1.10.238.10">
    <property type="entry name" value="EF-hand"/>
    <property type="match status" value="1"/>
</dbReference>
<dbReference type="InterPro" id="IPR018247">
    <property type="entry name" value="EF_Hand_1_Ca_BS"/>
</dbReference>
<keyword evidence="4" id="KW-0812">Transmembrane</keyword>
<dbReference type="GO" id="GO:0008234">
    <property type="term" value="F:cysteine-type peptidase activity"/>
    <property type="evidence" value="ECO:0007669"/>
    <property type="project" value="InterPro"/>
</dbReference>
<evidence type="ECO:0000256" key="1">
    <source>
        <dbReference type="ARBA" id="ARBA00008455"/>
    </source>
</evidence>
<dbReference type="PROSITE" id="PS50222">
    <property type="entry name" value="EF_HAND_2"/>
    <property type="match status" value="2"/>
</dbReference>
<dbReference type="InterPro" id="IPR002048">
    <property type="entry name" value="EF_hand_dom"/>
</dbReference>
<evidence type="ECO:0000313" key="6">
    <source>
        <dbReference type="EMBL" id="KAF4654338.1"/>
    </source>
</evidence>
<dbReference type="SUPFAM" id="SSF47473">
    <property type="entry name" value="EF-hand"/>
    <property type="match status" value="1"/>
</dbReference>
<dbReference type="InterPro" id="IPR038765">
    <property type="entry name" value="Papain-like_cys_pep_sf"/>
</dbReference>
<dbReference type="PROSITE" id="PS00018">
    <property type="entry name" value="EF_HAND_1"/>
    <property type="match status" value="2"/>
</dbReference>
<organism evidence="6 7">
    <name type="scientific">Perkinsus olseni</name>
    <name type="common">Perkinsus atlanticus</name>
    <dbReference type="NCBI Taxonomy" id="32597"/>
    <lineage>
        <taxon>Eukaryota</taxon>
        <taxon>Sar</taxon>
        <taxon>Alveolata</taxon>
        <taxon>Perkinsozoa</taxon>
        <taxon>Perkinsea</taxon>
        <taxon>Perkinsida</taxon>
        <taxon>Perkinsidae</taxon>
        <taxon>Perkinsus</taxon>
    </lineage>
</organism>
<dbReference type="CDD" id="cd00051">
    <property type="entry name" value="EFh"/>
    <property type="match status" value="1"/>
</dbReference>
<comment type="caution">
    <text evidence="6">The sequence shown here is derived from an EMBL/GenBank/DDBJ whole genome shotgun (WGS) entry which is preliminary data.</text>
</comment>
<dbReference type="InterPro" id="IPR011992">
    <property type="entry name" value="EF-hand-dom_pair"/>
</dbReference>
<dbReference type="InterPro" id="IPR013128">
    <property type="entry name" value="Peptidase_C1A"/>
</dbReference>
<feature type="domain" description="EF-hand" evidence="5">
    <location>
        <begin position="349"/>
        <end position="374"/>
    </location>
</feature>
<dbReference type="PANTHER" id="PTHR12411">
    <property type="entry name" value="CYSTEINE PROTEASE FAMILY C1-RELATED"/>
    <property type="match status" value="1"/>
</dbReference>
<dbReference type="InterPro" id="IPR039417">
    <property type="entry name" value="Peptidase_C1A_papain-like"/>
</dbReference>
<keyword evidence="4" id="KW-0472">Membrane</keyword>
<protein>
    <recommendedName>
        <fullName evidence="5">EF-hand domain-containing protein</fullName>
    </recommendedName>
</protein>
<feature type="domain" description="EF-hand" evidence="5">
    <location>
        <begin position="298"/>
        <end position="333"/>
    </location>
</feature>
<dbReference type="Proteomes" id="UP000570595">
    <property type="component" value="Unassembled WGS sequence"/>
</dbReference>
<dbReference type="Pfam" id="PF13499">
    <property type="entry name" value="EF-hand_7"/>
    <property type="match status" value="1"/>
</dbReference>
<dbReference type="SUPFAM" id="SSF54001">
    <property type="entry name" value="Cysteine proteinases"/>
    <property type="match status" value="1"/>
</dbReference>
<dbReference type="CDD" id="cd02248">
    <property type="entry name" value="Peptidase_C1A"/>
    <property type="match status" value="1"/>
</dbReference>
<evidence type="ECO:0000256" key="2">
    <source>
        <dbReference type="ARBA" id="ARBA00022837"/>
    </source>
</evidence>
<dbReference type="GO" id="GO:0006508">
    <property type="term" value="P:proteolysis"/>
    <property type="evidence" value="ECO:0007669"/>
    <property type="project" value="InterPro"/>
</dbReference>
<dbReference type="AlphaFoldDB" id="A0A7J6L572"/>
<comment type="similarity">
    <text evidence="1">Belongs to the peptidase C1 family.</text>
</comment>
<evidence type="ECO:0000256" key="4">
    <source>
        <dbReference type="SAM" id="Phobius"/>
    </source>
</evidence>
<keyword evidence="4" id="KW-1133">Transmembrane helix</keyword>
<evidence type="ECO:0000256" key="3">
    <source>
        <dbReference type="ARBA" id="ARBA00023145"/>
    </source>
</evidence>
<gene>
    <name evidence="6" type="ORF">FOZ61_008329</name>
</gene>
<keyword evidence="3" id="KW-0865">Zymogen</keyword>
<sequence>SLILRKGSLILRKGSLILLRIGSLILLRIGSLILLRIGSLILLRSLILRIGSLSLHIGIDGNLTWYISMSASNILSPPGPLQGSSNLFPFDVLIAPAPQGPVKKMLGCNEIKCCIALLVVVRRETFHRIAAEWRKKNEGPSPISLSNGTRLAKDEIAYCKRLYVEVDLPAKGQLGRGELTIALRKMGLDRRVPEFAEAEDGPEWFRKFCQRVGPGILWQVHYLDAAFDTYSCRTADGEEFVSPENFEKLYEALANHWSKYMPIDREKVSRKSMNAVRNAAYAAKVADETAKQFSLLNLDESSMLRIFHLYDSDKSGFLEASEIRQIAQEMKIPDYGRDHYRGFIRRNARHVDDNGDGQIEFGEFKSLLQSLVTCKVAIDWRGQGAVTIVKKQGSCGACWACWAFAAVGKELPRTIHKASASLSIGAIEGAFKTHTGRLEEFSISQLAGCTFMSSDFWELGCLGGSAEHAYGNVAATGLTPAPPHQLKGYKSVTVNDVEALKEALTFGPVSVALEADRGIFHNYKSGIVPADGCRKELNHAVLVILDRESRFVKNSWGPKWGLDGYVHVSTNTTGNPDGTRQLNSTITLCPHAGACGILKKPSLPIMNDVHNDE</sequence>
<dbReference type="SMART" id="SM00645">
    <property type="entry name" value="Pept_C1"/>
    <property type="match status" value="1"/>
</dbReference>
<name>A0A7J6L572_PEROL</name>
<proteinExistence type="inferred from homology"/>
<keyword evidence="2" id="KW-0106">Calcium</keyword>
<dbReference type="InterPro" id="IPR000668">
    <property type="entry name" value="Peptidase_C1A_C"/>
</dbReference>
<dbReference type="OrthoDB" id="26525at2759"/>
<accession>A0A7J6L572</accession>
<dbReference type="Pfam" id="PF00112">
    <property type="entry name" value="Peptidase_C1"/>
    <property type="match status" value="2"/>
</dbReference>
<dbReference type="Gene3D" id="3.90.70.10">
    <property type="entry name" value="Cysteine proteinases"/>
    <property type="match status" value="2"/>
</dbReference>
<dbReference type="EMBL" id="JABAHT010000544">
    <property type="protein sequence ID" value="KAF4654338.1"/>
    <property type="molecule type" value="Genomic_DNA"/>
</dbReference>
<dbReference type="GO" id="GO:0005509">
    <property type="term" value="F:calcium ion binding"/>
    <property type="evidence" value="ECO:0007669"/>
    <property type="project" value="InterPro"/>
</dbReference>